<dbReference type="Proteomes" id="UP000195607">
    <property type="component" value="Chromosome I"/>
</dbReference>
<proteinExistence type="predicted"/>
<dbReference type="Gene3D" id="3.40.50.720">
    <property type="entry name" value="NAD(P)-binding Rossmann-like Domain"/>
    <property type="match status" value="1"/>
</dbReference>
<reference evidence="3" key="2">
    <citation type="submission" date="2016-06" db="EMBL/GenBank/DDBJ databases">
        <authorList>
            <person name="Olsen C.W."/>
            <person name="Carey S."/>
            <person name="Hinshaw L."/>
            <person name="Karasin A.I."/>
        </authorList>
    </citation>
    <scope>NUCLEOTIDE SEQUENCE [LARGE SCALE GENOMIC DNA]</scope>
    <source>
        <strain evidence="3">PM4</strain>
    </source>
</reference>
<dbReference type="GeneID" id="41587718"/>
<protein>
    <submittedName>
        <fullName evidence="2">dTDP-4-dehydrorhamnose reductase</fullName>
    </submittedName>
</protein>
<dbReference type="PANTHER" id="PTHR10491">
    <property type="entry name" value="DTDP-4-DEHYDRORHAMNOSE REDUCTASE"/>
    <property type="match status" value="1"/>
</dbReference>
<evidence type="ECO:0000313" key="3">
    <source>
        <dbReference type="EMBL" id="SJK84273.1"/>
    </source>
</evidence>
<evidence type="ECO:0000313" key="4">
    <source>
        <dbReference type="Proteomes" id="UP000187822"/>
    </source>
</evidence>
<dbReference type="InterPro" id="IPR005913">
    <property type="entry name" value="dTDP_dehydrorham_reduct"/>
</dbReference>
<gene>
    <name evidence="3" type="ORF">CPM_0388</name>
    <name evidence="2" type="ORF">CSP5_0416</name>
</gene>
<evidence type="ECO:0000313" key="2">
    <source>
        <dbReference type="EMBL" id="SIM41641.1"/>
    </source>
</evidence>
<dbReference type="AlphaFoldDB" id="A0A1N5T075"/>
<dbReference type="EMBL" id="LT671858">
    <property type="protein sequence ID" value="SIM41641.1"/>
    <property type="molecule type" value="Genomic_DNA"/>
</dbReference>
<name>A0A1N5T075_9ARCH</name>
<dbReference type="OrthoDB" id="4907at2157"/>
<dbReference type="Pfam" id="PF04321">
    <property type="entry name" value="RmlD_sub_bind"/>
    <property type="match status" value="1"/>
</dbReference>
<dbReference type="PANTHER" id="PTHR10491:SF4">
    <property type="entry name" value="METHIONINE ADENOSYLTRANSFERASE 2 SUBUNIT BETA"/>
    <property type="match status" value="1"/>
</dbReference>
<dbReference type="InterPro" id="IPR029903">
    <property type="entry name" value="RmlD-like-bd"/>
</dbReference>
<evidence type="ECO:0000259" key="1">
    <source>
        <dbReference type="Pfam" id="PF04321"/>
    </source>
</evidence>
<reference evidence="2 5" key="1">
    <citation type="submission" date="2016-04" db="EMBL/GenBank/DDBJ databases">
        <authorList>
            <person name="Evans L.H."/>
            <person name="Alamgir A."/>
            <person name="Owens N."/>
            <person name="Weber N.D."/>
            <person name="Virtaneva K."/>
            <person name="Barbian K."/>
            <person name="Babar A."/>
            <person name="Rosenke K."/>
        </authorList>
    </citation>
    <scope>NUCLEOTIDE SEQUENCE [LARGE SCALE GENOMIC DNA]</scope>
    <source>
        <strain evidence="2">S5</strain>
        <strain evidence="5">S5(T) (JCM 30642 \VKM B-2941)</strain>
    </source>
</reference>
<dbReference type="EMBL" id="LT719092">
    <property type="protein sequence ID" value="SJK84273.1"/>
    <property type="molecule type" value="Genomic_DNA"/>
</dbReference>
<sequence>MKVLITGSTGQLGSEMVKLFDDVVSSERKLLNLENPSKVYEILDRIKPAMIINCAAMTDVDACQTNRERAYNINAASPSVMATYAIKNNIRFIHFSTDFVFNGEAGNYSEDSVPDPINYYGMSKIMGDMAVESVPNHLIVRTSGVYGVKNNFPVVVYKRLRDGKEVRVIDSYYSPIHSKNLARAASELIKSNFSGRINISGERISRKDFALRIADFFRLDSSKIIESQEFSGQIARRPRDSSLNIDEARSVLKWDFYSVKANLSQMDVKNLSL</sequence>
<dbReference type="RefSeq" id="WP_021789117.1">
    <property type="nucleotide sequence ID" value="NZ_LT671858.1"/>
</dbReference>
<dbReference type="SUPFAM" id="SSF51735">
    <property type="entry name" value="NAD(P)-binding Rossmann-fold domains"/>
    <property type="match status" value="1"/>
</dbReference>
<reference evidence="4" key="3">
    <citation type="submission" date="2016-06" db="EMBL/GenBank/DDBJ databases">
        <authorList>
            <person name="Toshchakov V.S."/>
        </authorList>
    </citation>
    <scope>NUCLEOTIDE SEQUENCE [LARGE SCALE GENOMIC DNA]</scope>
    <source>
        <strain>PM4 (JCM 30641</strain>
        <strain evidence="4">\VKM B-2940)</strain>
    </source>
</reference>
<dbReference type="STRING" id="1673428.CPM_0388"/>
<dbReference type="GO" id="GO:0019305">
    <property type="term" value="P:dTDP-rhamnose biosynthetic process"/>
    <property type="evidence" value="ECO:0007669"/>
    <property type="project" value="TreeGrafter"/>
</dbReference>
<evidence type="ECO:0000313" key="5">
    <source>
        <dbReference type="Proteomes" id="UP000195607"/>
    </source>
</evidence>
<dbReference type="GO" id="GO:0005829">
    <property type="term" value="C:cytosol"/>
    <property type="evidence" value="ECO:0007669"/>
    <property type="project" value="TreeGrafter"/>
</dbReference>
<dbReference type="CDD" id="cd05254">
    <property type="entry name" value="dTDP_HR_like_SDR_e"/>
    <property type="match status" value="1"/>
</dbReference>
<feature type="domain" description="RmlD-like substrate binding" evidence="1">
    <location>
        <begin position="1"/>
        <end position="263"/>
    </location>
</feature>
<dbReference type="Gene3D" id="3.90.25.10">
    <property type="entry name" value="UDP-galactose 4-epimerase, domain 1"/>
    <property type="match status" value="1"/>
</dbReference>
<dbReference type="InterPro" id="IPR036291">
    <property type="entry name" value="NAD(P)-bd_dom_sf"/>
</dbReference>
<dbReference type="Proteomes" id="UP000187822">
    <property type="component" value="Chromosome I"/>
</dbReference>
<dbReference type="GO" id="GO:0008831">
    <property type="term" value="F:dTDP-4-dehydrorhamnose reductase activity"/>
    <property type="evidence" value="ECO:0007669"/>
    <property type="project" value="TreeGrafter"/>
</dbReference>
<accession>A0A1N5T075</accession>
<keyword evidence="4" id="KW-1185">Reference proteome</keyword>
<dbReference type="KEGG" id="cdiv:CPM_0388"/>
<organism evidence="2 5">
    <name type="scientific">Cuniculiplasma divulgatum</name>
    <dbReference type="NCBI Taxonomy" id="1673428"/>
    <lineage>
        <taxon>Archaea</taxon>
        <taxon>Methanobacteriati</taxon>
        <taxon>Thermoplasmatota</taxon>
        <taxon>Thermoplasmata</taxon>
        <taxon>Thermoplasmatales</taxon>
        <taxon>Cuniculiplasmataceae</taxon>
        <taxon>Cuniculiplasma</taxon>
    </lineage>
</organism>